<proteinExistence type="predicted"/>
<dbReference type="InterPro" id="IPR029063">
    <property type="entry name" value="SAM-dependent_MTases_sf"/>
</dbReference>
<dbReference type="Pfam" id="PF06325">
    <property type="entry name" value="PrmA"/>
    <property type="match status" value="1"/>
</dbReference>
<evidence type="ECO:0000313" key="4">
    <source>
        <dbReference type="Proteomes" id="UP000438106"/>
    </source>
</evidence>
<sequence length="216" mass="22728">MGGCVPIAGLTQRAENFITQRLTLRALPFRPDISIYAPTPQSGLIGWLASEGLDDIPPYWAYAWGGGAALSLYLRDHPEVLAGKSVLDFGAGSGLVGLAAAKAGAGQIWAMDADPVARVALQLNAAANQAEIALWELPHLPDATIVLAGDVFYDPAIVADTLPLLEAAAKRGARVLVGDPFRRSLPLDRLEPLATYRVDDMGGTAPVRAGVFALHP</sequence>
<dbReference type="EMBL" id="WQRF01000002">
    <property type="protein sequence ID" value="MVS99394.1"/>
    <property type="molecule type" value="Genomic_DNA"/>
</dbReference>
<dbReference type="GO" id="GO:0016279">
    <property type="term" value="F:protein-lysine N-methyltransferase activity"/>
    <property type="evidence" value="ECO:0007669"/>
    <property type="project" value="TreeGrafter"/>
</dbReference>
<protein>
    <submittedName>
        <fullName evidence="3">Methyltransferase</fullName>
    </submittedName>
</protein>
<reference evidence="3 4" key="1">
    <citation type="submission" date="2019-12" db="EMBL/GenBank/DDBJ databases">
        <title>Devosia maris sp. nov., isolated from the deep seawater.</title>
        <authorList>
            <person name="Liu Y."/>
        </authorList>
    </citation>
    <scope>NUCLEOTIDE SEQUENCE [LARGE SCALE GENOMIC DNA]</scope>
    <source>
        <strain evidence="3 4">L53-10-65</strain>
    </source>
</reference>
<dbReference type="Proteomes" id="UP000438106">
    <property type="component" value="Unassembled WGS sequence"/>
</dbReference>
<evidence type="ECO:0000256" key="1">
    <source>
        <dbReference type="ARBA" id="ARBA00022603"/>
    </source>
</evidence>
<keyword evidence="2 3" id="KW-0808">Transferase</keyword>
<dbReference type="PANTHER" id="PTHR43648">
    <property type="entry name" value="ELECTRON TRANSFER FLAVOPROTEIN BETA SUBUNIT LYSINE METHYLTRANSFERASE"/>
    <property type="match status" value="1"/>
</dbReference>
<dbReference type="SUPFAM" id="SSF53335">
    <property type="entry name" value="S-adenosyl-L-methionine-dependent methyltransferases"/>
    <property type="match status" value="1"/>
</dbReference>
<keyword evidence="4" id="KW-1185">Reference proteome</keyword>
<gene>
    <name evidence="3" type="ORF">GO014_10210</name>
</gene>
<dbReference type="PANTHER" id="PTHR43648:SF1">
    <property type="entry name" value="ELECTRON TRANSFER FLAVOPROTEIN BETA SUBUNIT LYSINE METHYLTRANSFERASE"/>
    <property type="match status" value="1"/>
</dbReference>
<keyword evidence="1 3" id="KW-0489">Methyltransferase</keyword>
<dbReference type="Gene3D" id="3.40.50.150">
    <property type="entry name" value="Vaccinia Virus protein VP39"/>
    <property type="match status" value="1"/>
</dbReference>
<dbReference type="InterPro" id="IPR050078">
    <property type="entry name" value="Ribosomal_L11_MeTrfase_PrmA"/>
</dbReference>
<comment type="caution">
    <text evidence="3">The sequence shown here is derived from an EMBL/GenBank/DDBJ whole genome shotgun (WGS) entry which is preliminary data.</text>
</comment>
<organism evidence="3 4">
    <name type="scientific">Devosia marina</name>
    <dbReference type="NCBI Taxonomy" id="2683198"/>
    <lineage>
        <taxon>Bacteria</taxon>
        <taxon>Pseudomonadati</taxon>
        <taxon>Pseudomonadota</taxon>
        <taxon>Alphaproteobacteria</taxon>
        <taxon>Hyphomicrobiales</taxon>
        <taxon>Devosiaceae</taxon>
        <taxon>Devosia</taxon>
    </lineage>
</organism>
<evidence type="ECO:0000313" key="3">
    <source>
        <dbReference type="EMBL" id="MVS99394.1"/>
    </source>
</evidence>
<dbReference type="GO" id="GO:0032259">
    <property type="term" value="P:methylation"/>
    <property type="evidence" value="ECO:0007669"/>
    <property type="project" value="UniProtKB-KW"/>
</dbReference>
<dbReference type="AlphaFoldDB" id="A0A7X3K490"/>
<name>A0A7X3K490_9HYPH</name>
<accession>A0A7X3K490</accession>
<evidence type="ECO:0000256" key="2">
    <source>
        <dbReference type="ARBA" id="ARBA00022679"/>
    </source>
</evidence>